<evidence type="ECO:0000313" key="4">
    <source>
        <dbReference type="Proteomes" id="UP001652623"/>
    </source>
</evidence>
<proteinExistence type="predicted"/>
<comment type="subcellular location">
    <subcellularLocation>
        <location evidence="1">Nucleus</location>
    </subcellularLocation>
</comment>
<evidence type="ECO:0000256" key="1">
    <source>
        <dbReference type="ARBA" id="ARBA00004123"/>
    </source>
</evidence>
<keyword evidence="2" id="KW-0539">Nucleus</keyword>
<name>A0A6P4BHB0_ZIZJJ</name>
<sequence length="202" mass="21812">MIYTLSMGEGENQILQPAPRSNMTVFDNLAEKKVNWAIMDGDDASSSSSSSIGNLSSTCSNRSSTSSSDLVDDATSSSTPSSSSSSHSNGPLFELSDLMAQLPIKRGLSKYFQGKSQSYTSLSKVKSIEDLAKKETPYQRKMKACKSYGGGLDTYKSYTLPKPTISKKVSRGSFSSLLSPSSRRGSFLSTNRLPPIPVQKNF</sequence>
<dbReference type="KEGG" id="zju:107435351"/>
<dbReference type="RefSeq" id="XP_015902433.1">
    <property type="nucleotide sequence ID" value="XM_016046947.3"/>
</dbReference>
<dbReference type="Proteomes" id="UP001652623">
    <property type="component" value="Chromosome 1"/>
</dbReference>
<dbReference type="GO" id="GO:0005634">
    <property type="term" value="C:nucleus"/>
    <property type="evidence" value="ECO:0007669"/>
    <property type="project" value="UniProtKB-SubCell"/>
</dbReference>
<protein>
    <submittedName>
        <fullName evidence="5">Protein OXIDATIVE STRESS 3</fullName>
    </submittedName>
</protein>
<evidence type="ECO:0000256" key="3">
    <source>
        <dbReference type="SAM" id="MobiDB-lite"/>
    </source>
</evidence>
<feature type="compositionally biased region" description="Low complexity" evidence="3">
    <location>
        <begin position="45"/>
        <end position="88"/>
    </location>
</feature>
<feature type="region of interest" description="Disordered" evidence="3">
    <location>
        <begin position="170"/>
        <end position="192"/>
    </location>
</feature>
<reference evidence="5" key="2">
    <citation type="submission" date="2025-08" db="UniProtKB">
        <authorList>
            <consortium name="RefSeq"/>
        </authorList>
    </citation>
    <scope>IDENTIFICATION</scope>
    <source>
        <tissue evidence="5">Seedling</tissue>
    </source>
</reference>
<feature type="region of interest" description="Disordered" evidence="3">
    <location>
        <begin position="45"/>
        <end position="90"/>
    </location>
</feature>
<organism evidence="4 5">
    <name type="scientific">Ziziphus jujuba</name>
    <name type="common">Chinese jujube</name>
    <name type="synonym">Ziziphus sativa</name>
    <dbReference type="NCBI Taxonomy" id="326968"/>
    <lineage>
        <taxon>Eukaryota</taxon>
        <taxon>Viridiplantae</taxon>
        <taxon>Streptophyta</taxon>
        <taxon>Embryophyta</taxon>
        <taxon>Tracheophyta</taxon>
        <taxon>Spermatophyta</taxon>
        <taxon>Magnoliopsida</taxon>
        <taxon>eudicotyledons</taxon>
        <taxon>Gunneridae</taxon>
        <taxon>Pentapetalae</taxon>
        <taxon>rosids</taxon>
        <taxon>fabids</taxon>
        <taxon>Rosales</taxon>
        <taxon>Rhamnaceae</taxon>
        <taxon>Paliureae</taxon>
        <taxon>Ziziphus</taxon>
    </lineage>
</organism>
<keyword evidence="4" id="KW-1185">Reference proteome</keyword>
<dbReference type="PANTHER" id="PTHR33172:SF104">
    <property type="entry name" value="OS02G0227100 PROTEIN"/>
    <property type="match status" value="1"/>
</dbReference>
<reference evidence="4" key="1">
    <citation type="submission" date="2025-05" db="UniProtKB">
        <authorList>
            <consortium name="RefSeq"/>
        </authorList>
    </citation>
    <scope>NUCLEOTIDE SEQUENCE [LARGE SCALE GENOMIC DNA]</scope>
</reference>
<evidence type="ECO:0000256" key="2">
    <source>
        <dbReference type="ARBA" id="ARBA00023242"/>
    </source>
</evidence>
<evidence type="ECO:0000313" key="5">
    <source>
        <dbReference type="RefSeq" id="XP_015902433.1"/>
    </source>
</evidence>
<dbReference type="PANTHER" id="PTHR33172">
    <property type="entry name" value="OS08G0516900 PROTEIN"/>
    <property type="match status" value="1"/>
</dbReference>
<dbReference type="GO" id="GO:0006950">
    <property type="term" value="P:response to stress"/>
    <property type="evidence" value="ECO:0007669"/>
    <property type="project" value="UniProtKB-ARBA"/>
</dbReference>
<dbReference type="InterPro" id="IPR051992">
    <property type="entry name" value="OxStress_Response_Reg"/>
</dbReference>
<feature type="compositionally biased region" description="Low complexity" evidence="3">
    <location>
        <begin position="171"/>
        <end position="189"/>
    </location>
</feature>
<dbReference type="AlphaFoldDB" id="A0A6P4BHB0"/>
<accession>A0A6P4BHB0</accession>
<gene>
    <name evidence="5" type="primary">LOC107435351</name>
</gene>
<dbReference type="GeneID" id="107435351"/>